<evidence type="ECO:0000256" key="5">
    <source>
        <dbReference type="ARBA" id="ARBA00022435"/>
    </source>
</evidence>
<evidence type="ECO:0000256" key="12">
    <source>
        <dbReference type="PIRSR" id="PIRSR001362-3"/>
    </source>
</evidence>
<evidence type="ECO:0000256" key="8">
    <source>
        <dbReference type="ARBA" id="ARBA00023531"/>
    </source>
</evidence>
<dbReference type="CDD" id="cd00377">
    <property type="entry name" value="ICL_PEPM"/>
    <property type="match status" value="1"/>
</dbReference>
<dbReference type="EMBL" id="PDJD01000001">
    <property type="protein sequence ID" value="PFG19018.1"/>
    <property type="molecule type" value="Genomic_DNA"/>
</dbReference>
<sequence>MTIRTGDQQQTAEQLELEWRVDPRWEGVRRDYTAQQVIDLRGPVREERTLAARGAQRLWEQITENTGTALEPAAEPTWTRALGALTGNQAVQQVRAGLQAIYLSGWQVAADANLSGQTYPDQSLYPANSVPAVVRRINNALLRAGQIEGTQGTITDWMAPIVADAEAGFGGPLNAYELMHGMIEAGAAGVHWEDQLASEKKCGHMGGKVLVPTSQHIRTLNAARLAADVAGTPTIVIARTDALAATLLTSDHDERDAPFVTGERTAEGFYKVANGLEPVIARGLAYAEYADMLWVESATPDLDLARRFAEAIHARFPGKRLAYNCSPSFNWKQHLDDDQIAAFQRELAAMGYTFQFITLAGFHALNHSMFELARDYQERQMSAYVELQEAEFASEAHGYTATRHQREVGTGYFDQVATALNPTSETLALVGSTESEQFHTDHTPESSPQLQH</sequence>
<dbReference type="RefSeq" id="WP_098468220.1">
    <property type="nucleotide sequence ID" value="NZ_PDJD01000001.1"/>
</dbReference>
<evidence type="ECO:0000256" key="4">
    <source>
        <dbReference type="ARBA" id="ARBA00012909"/>
    </source>
</evidence>
<name>A0A2A9CX64_9MICO</name>
<evidence type="ECO:0000256" key="2">
    <source>
        <dbReference type="ARBA" id="ARBA00005704"/>
    </source>
</evidence>
<dbReference type="PANTHER" id="PTHR21631:SF3">
    <property type="entry name" value="BIFUNCTIONAL GLYOXYLATE CYCLE PROTEIN"/>
    <property type="match status" value="1"/>
</dbReference>
<evidence type="ECO:0000256" key="3">
    <source>
        <dbReference type="ARBA" id="ARBA00011881"/>
    </source>
</evidence>
<evidence type="ECO:0000256" key="10">
    <source>
        <dbReference type="PIRSR" id="PIRSR001362-1"/>
    </source>
</evidence>
<feature type="binding site" evidence="11">
    <location>
        <position position="358"/>
    </location>
    <ligand>
        <name>substrate</name>
    </ligand>
</feature>
<keyword evidence="7 14" id="KW-0456">Lyase</keyword>
<dbReference type="GO" id="GO:0046872">
    <property type="term" value="F:metal ion binding"/>
    <property type="evidence" value="ECO:0007669"/>
    <property type="project" value="UniProtKB-KW"/>
</dbReference>
<dbReference type="Proteomes" id="UP000224915">
    <property type="component" value="Unassembled WGS sequence"/>
</dbReference>
<evidence type="ECO:0000256" key="6">
    <source>
        <dbReference type="ARBA" id="ARBA00022532"/>
    </source>
</evidence>
<dbReference type="OrthoDB" id="8629576at2"/>
<dbReference type="GO" id="GO:0006097">
    <property type="term" value="P:glyoxylate cycle"/>
    <property type="evidence" value="ECO:0007669"/>
    <property type="project" value="UniProtKB-KW"/>
</dbReference>
<feature type="binding site" evidence="11">
    <location>
        <begin position="324"/>
        <end position="328"/>
    </location>
    <ligand>
        <name>substrate</name>
    </ligand>
</feature>
<comment type="subunit">
    <text evidence="3">Homotetramer.</text>
</comment>
<evidence type="ECO:0000256" key="7">
    <source>
        <dbReference type="ARBA" id="ARBA00023239"/>
    </source>
</evidence>
<dbReference type="InterPro" id="IPR039556">
    <property type="entry name" value="ICL/PEPM"/>
</dbReference>
<dbReference type="NCBIfam" id="TIGR01346">
    <property type="entry name" value="isocit_lyase"/>
    <property type="match status" value="1"/>
</dbReference>
<comment type="similarity">
    <text evidence="2">Belongs to the isocitrate lyase/PEP mutase superfamily. Isocitrate lyase family.</text>
</comment>
<evidence type="ECO:0000313" key="14">
    <source>
        <dbReference type="EMBL" id="PFG19018.1"/>
    </source>
</evidence>
<keyword evidence="12" id="KW-0479">Metal-binding</keyword>
<dbReference type="AlphaFoldDB" id="A0A2A9CX64"/>
<dbReference type="GO" id="GO:0006099">
    <property type="term" value="P:tricarboxylic acid cycle"/>
    <property type="evidence" value="ECO:0007669"/>
    <property type="project" value="UniProtKB-UniRule"/>
</dbReference>
<keyword evidence="15" id="KW-1185">Reference proteome</keyword>
<comment type="catalytic activity">
    <reaction evidence="8">
        <text>D-threo-isocitrate = glyoxylate + succinate</text>
        <dbReference type="Rhea" id="RHEA:13245"/>
        <dbReference type="ChEBI" id="CHEBI:15562"/>
        <dbReference type="ChEBI" id="CHEBI:30031"/>
        <dbReference type="ChEBI" id="CHEBI:36655"/>
        <dbReference type="EC" id="4.1.3.1"/>
    </reaction>
</comment>
<evidence type="ECO:0000313" key="15">
    <source>
        <dbReference type="Proteomes" id="UP000224915"/>
    </source>
</evidence>
<evidence type="ECO:0000256" key="13">
    <source>
        <dbReference type="SAM" id="MobiDB-lite"/>
    </source>
</evidence>
<dbReference type="PIRSF" id="PIRSF001362">
    <property type="entry name" value="Isocit_lyase"/>
    <property type="match status" value="1"/>
</dbReference>
<gene>
    <name evidence="14" type="ORF">ATL40_0572</name>
</gene>
<evidence type="ECO:0000256" key="11">
    <source>
        <dbReference type="PIRSR" id="PIRSR001362-2"/>
    </source>
</evidence>
<accession>A0A2A9CX64</accession>
<dbReference type="InterPro" id="IPR040442">
    <property type="entry name" value="Pyrv_kinase-like_dom_sf"/>
</dbReference>
<comment type="pathway">
    <text evidence="1">Carbohydrate metabolism; glyoxylate cycle; (S)-malate from isocitrate: step 1/2.</text>
</comment>
<dbReference type="Pfam" id="PF00463">
    <property type="entry name" value="ICL"/>
    <property type="match status" value="2"/>
</dbReference>
<dbReference type="SUPFAM" id="SSF51621">
    <property type="entry name" value="Phosphoenolpyruvate/pyruvate domain"/>
    <property type="match status" value="1"/>
</dbReference>
<dbReference type="InterPro" id="IPR015813">
    <property type="entry name" value="Pyrv/PenolPyrv_kinase-like_dom"/>
</dbReference>
<comment type="caution">
    <text evidence="14">The sequence shown here is derived from an EMBL/GenBank/DDBJ whole genome shotgun (WGS) entry which is preliminary data.</text>
</comment>
<keyword evidence="12" id="KW-0460">Magnesium</keyword>
<dbReference type="FunFam" id="3.20.20.60:FF:000005">
    <property type="entry name" value="Isocitrate lyase"/>
    <property type="match status" value="1"/>
</dbReference>
<dbReference type="InterPro" id="IPR018523">
    <property type="entry name" value="Isocitrate_lyase_ph_CS"/>
</dbReference>
<feature type="binding site" evidence="12">
    <location>
        <position position="164"/>
    </location>
    <ligand>
        <name>Mg(2+)</name>
        <dbReference type="ChEBI" id="CHEBI:18420"/>
    </ligand>
</feature>
<evidence type="ECO:0000256" key="9">
    <source>
        <dbReference type="NCBIfam" id="TIGR01346"/>
    </source>
</evidence>
<feature type="binding site" evidence="11">
    <location>
        <begin position="203"/>
        <end position="204"/>
    </location>
    <ligand>
        <name>substrate</name>
    </ligand>
</feature>
<dbReference type="Gene3D" id="3.20.20.60">
    <property type="entry name" value="Phosphoenolpyruvate-binding domains"/>
    <property type="match status" value="1"/>
</dbReference>
<evidence type="ECO:0000256" key="1">
    <source>
        <dbReference type="ARBA" id="ARBA00004793"/>
    </source>
</evidence>
<dbReference type="NCBIfam" id="NF011645">
    <property type="entry name" value="PRK15063.1"/>
    <property type="match status" value="1"/>
</dbReference>
<keyword evidence="5" id="KW-0329">Glyoxylate bypass</keyword>
<dbReference type="EC" id="4.1.3.1" evidence="4 9"/>
<keyword evidence="6" id="KW-0816">Tricarboxylic acid cycle</keyword>
<dbReference type="PANTHER" id="PTHR21631">
    <property type="entry name" value="ISOCITRATE LYASE/MALATE SYNTHASE"/>
    <property type="match status" value="1"/>
</dbReference>
<feature type="active site" description="Proton acceptor" evidence="10">
    <location>
        <position position="202"/>
    </location>
</feature>
<dbReference type="PROSITE" id="PS00161">
    <property type="entry name" value="ISOCITRATE_LYASE"/>
    <property type="match status" value="1"/>
</dbReference>
<protein>
    <recommendedName>
        <fullName evidence="4 9">Isocitrate lyase</fullName>
        <ecNumber evidence="4 9">4.1.3.1</ecNumber>
    </recommendedName>
</protein>
<reference evidence="14 15" key="1">
    <citation type="submission" date="2017-10" db="EMBL/GenBank/DDBJ databases">
        <title>Sequencing the genomes of 1000 actinobacteria strains.</title>
        <authorList>
            <person name="Klenk H.-P."/>
        </authorList>
    </citation>
    <scope>NUCLEOTIDE SEQUENCE [LARGE SCALE GENOMIC DNA]</scope>
    <source>
        <strain evidence="14 15">DSM 21801</strain>
    </source>
</reference>
<organism evidence="14 15">
    <name type="scientific">Serinibacter salmoneus</name>
    <dbReference type="NCBI Taxonomy" id="556530"/>
    <lineage>
        <taxon>Bacteria</taxon>
        <taxon>Bacillati</taxon>
        <taxon>Actinomycetota</taxon>
        <taxon>Actinomycetes</taxon>
        <taxon>Micrococcales</taxon>
        <taxon>Beutenbergiaceae</taxon>
        <taxon>Serinibacter</taxon>
    </lineage>
</organism>
<feature type="region of interest" description="Disordered" evidence="13">
    <location>
        <begin position="433"/>
        <end position="452"/>
    </location>
</feature>
<feature type="binding site" evidence="11">
    <location>
        <position position="239"/>
    </location>
    <ligand>
        <name>substrate</name>
    </ligand>
</feature>
<proteinExistence type="inferred from homology"/>
<dbReference type="InterPro" id="IPR006254">
    <property type="entry name" value="Isocitrate_lyase"/>
</dbReference>
<dbReference type="GO" id="GO:0004451">
    <property type="term" value="F:isocitrate lyase activity"/>
    <property type="evidence" value="ECO:0007669"/>
    <property type="project" value="UniProtKB-UniRule"/>
</dbReference>
<feature type="binding site" evidence="11">
    <location>
        <begin position="104"/>
        <end position="106"/>
    </location>
    <ligand>
        <name>substrate</name>
    </ligand>
</feature>
<comment type="cofactor">
    <cofactor evidence="12">
        <name>Mg(2+)</name>
        <dbReference type="ChEBI" id="CHEBI:18420"/>
    </cofactor>
    <text evidence="12">Can also use Mn(2+) ion.</text>
</comment>